<keyword evidence="3" id="KW-1185">Reference proteome</keyword>
<reference evidence="2 3" key="1">
    <citation type="submission" date="2018-04" db="EMBL/GenBank/DDBJ databases">
        <title>Genomic Encyclopedia of Archaeal and Bacterial Type Strains, Phase II (KMG-II): from individual species to whole genera.</title>
        <authorList>
            <person name="Goeker M."/>
        </authorList>
    </citation>
    <scope>NUCLEOTIDE SEQUENCE [LARGE SCALE GENOMIC DNA]</scope>
    <source>
        <strain evidence="2 3">DSM 18064</strain>
    </source>
</reference>
<feature type="signal peptide" evidence="1">
    <location>
        <begin position="1"/>
        <end position="23"/>
    </location>
</feature>
<proteinExistence type="predicted"/>
<evidence type="ECO:0000256" key="1">
    <source>
        <dbReference type="SAM" id="SignalP"/>
    </source>
</evidence>
<evidence type="ECO:0000313" key="2">
    <source>
        <dbReference type="EMBL" id="PTN01091.1"/>
    </source>
</evidence>
<organism evidence="2 3">
    <name type="scientific">Rhodovulum imhoffii</name>
    <dbReference type="NCBI Taxonomy" id="365340"/>
    <lineage>
        <taxon>Bacteria</taxon>
        <taxon>Pseudomonadati</taxon>
        <taxon>Pseudomonadota</taxon>
        <taxon>Alphaproteobacteria</taxon>
        <taxon>Rhodobacterales</taxon>
        <taxon>Paracoccaceae</taxon>
        <taxon>Rhodovulum</taxon>
    </lineage>
</organism>
<dbReference type="Gene3D" id="3.40.30.10">
    <property type="entry name" value="Glutaredoxin"/>
    <property type="match status" value="1"/>
</dbReference>
<evidence type="ECO:0008006" key="4">
    <source>
        <dbReference type="Google" id="ProtNLM"/>
    </source>
</evidence>
<dbReference type="RefSeq" id="WP_107893225.1">
    <property type="nucleotide sequence ID" value="NZ_NHSI01000054.1"/>
</dbReference>
<dbReference type="Proteomes" id="UP000243859">
    <property type="component" value="Unassembled WGS sequence"/>
</dbReference>
<sequence>MKRFFLTLAGLGALGALSGPARADLRLAMFEQEGCGYCDQWRQEIGPIWPKTDEGRTAPLQRIDITTPLPAGMVLISRPVYTPTFVLLRDGSEIGRLEGYPGEAFFWTLLGQMLHTQPEWRETAQ</sequence>
<name>A0A2T5BPY2_9RHOB</name>
<keyword evidence="1" id="KW-0732">Signal</keyword>
<dbReference type="InterPro" id="IPR036249">
    <property type="entry name" value="Thioredoxin-like_sf"/>
</dbReference>
<dbReference type="EMBL" id="QAAA01000017">
    <property type="protein sequence ID" value="PTN01091.1"/>
    <property type="molecule type" value="Genomic_DNA"/>
</dbReference>
<evidence type="ECO:0000313" key="3">
    <source>
        <dbReference type="Proteomes" id="UP000243859"/>
    </source>
</evidence>
<feature type="chain" id="PRO_5015505773" description="Thioredoxin-like protein" evidence="1">
    <location>
        <begin position="24"/>
        <end position="125"/>
    </location>
</feature>
<gene>
    <name evidence="2" type="ORF">C8N32_11739</name>
</gene>
<dbReference type="SUPFAM" id="SSF52833">
    <property type="entry name" value="Thioredoxin-like"/>
    <property type="match status" value="1"/>
</dbReference>
<dbReference type="AlphaFoldDB" id="A0A2T5BPY2"/>
<protein>
    <recommendedName>
        <fullName evidence="4">Thioredoxin-like protein</fullName>
    </recommendedName>
</protein>
<dbReference type="OrthoDB" id="7362982at2"/>
<comment type="caution">
    <text evidence="2">The sequence shown here is derived from an EMBL/GenBank/DDBJ whole genome shotgun (WGS) entry which is preliminary data.</text>
</comment>
<accession>A0A2T5BPY2</accession>